<reference evidence="15" key="1">
    <citation type="submission" date="2025-08" db="UniProtKB">
        <authorList>
            <consortium name="Ensembl"/>
        </authorList>
    </citation>
    <scope>IDENTIFICATION</scope>
</reference>
<dbReference type="InterPro" id="IPR052136">
    <property type="entry name" value="Adipolin/Erythroferrone-rel"/>
</dbReference>
<evidence type="ECO:0000259" key="14">
    <source>
        <dbReference type="PROSITE" id="PS50871"/>
    </source>
</evidence>
<dbReference type="GO" id="GO:0046628">
    <property type="term" value="P:positive regulation of insulin receptor signaling pathway"/>
    <property type="evidence" value="ECO:0007669"/>
    <property type="project" value="TreeGrafter"/>
</dbReference>
<evidence type="ECO:0000256" key="3">
    <source>
        <dbReference type="ARBA" id="ARBA00022702"/>
    </source>
</evidence>
<feature type="compositionally biased region" description="Basic and acidic residues" evidence="12">
    <location>
        <begin position="22"/>
        <end position="40"/>
    </location>
</feature>
<dbReference type="Ensembl" id="ENSJHYT00000028054.1">
    <property type="protein sequence ID" value="ENSJHYP00000023274.1"/>
    <property type="gene ID" value="ENSJHYG00000017519.1"/>
</dbReference>
<evidence type="ECO:0000256" key="4">
    <source>
        <dbReference type="ARBA" id="ARBA00022729"/>
    </source>
</evidence>
<dbReference type="PANTHER" id="PTHR24019">
    <property type="entry name" value="ADIPOLIN"/>
    <property type="match status" value="1"/>
</dbReference>
<accession>A0A8C5JT94</accession>
<dbReference type="GO" id="GO:0045721">
    <property type="term" value="P:negative regulation of gluconeogenesis"/>
    <property type="evidence" value="ECO:0007669"/>
    <property type="project" value="TreeGrafter"/>
</dbReference>
<keyword evidence="6" id="KW-0325">Glycoprotein</keyword>
<evidence type="ECO:0000313" key="15">
    <source>
        <dbReference type="Ensembl" id="ENSJHYP00000023274.1"/>
    </source>
</evidence>
<dbReference type="PROSITE" id="PS50871">
    <property type="entry name" value="C1Q"/>
    <property type="match status" value="1"/>
</dbReference>
<evidence type="ECO:0000256" key="6">
    <source>
        <dbReference type="ARBA" id="ARBA00023180"/>
    </source>
</evidence>
<keyword evidence="4 13" id="KW-0732">Signal</keyword>
<evidence type="ECO:0000256" key="9">
    <source>
        <dbReference type="ARBA" id="ARBA00070142"/>
    </source>
</evidence>
<keyword evidence="16" id="KW-1185">Reference proteome</keyword>
<keyword evidence="5" id="KW-1015">Disulfide bond</keyword>
<feature type="region of interest" description="Disordered" evidence="12">
    <location>
        <begin position="18"/>
        <end position="86"/>
    </location>
</feature>
<dbReference type="AlphaFoldDB" id="A0A8C5JT94"/>
<proteinExistence type="inferred from homology"/>
<dbReference type="GO" id="GO:0005179">
    <property type="term" value="F:hormone activity"/>
    <property type="evidence" value="ECO:0007669"/>
    <property type="project" value="UniProtKB-KW"/>
</dbReference>
<dbReference type="GO" id="GO:0046326">
    <property type="term" value="P:positive regulation of D-glucose import"/>
    <property type="evidence" value="ECO:0007669"/>
    <property type="project" value="TreeGrafter"/>
</dbReference>
<organism evidence="15 16">
    <name type="scientific">Junco hyemalis</name>
    <name type="common">Dark-eyed junco</name>
    <dbReference type="NCBI Taxonomy" id="40217"/>
    <lineage>
        <taxon>Eukaryota</taxon>
        <taxon>Metazoa</taxon>
        <taxon>Chordata</taxon>
        <taxon>Craniata</taxon>
        <taxon>Vertebrata</taxon>
        <taxon>Euteleostomi</taxon>
        <taxon>Archelosauria</taxon>
        <taxon>Archosauria</taxon>
        <taxon>Dinosauria</taxon>
        <taxon>Saurischia</taxon>
        <taxon>Theropoda</taxon>
        <taxon>Coelurosauria</taxon>
        <taxon>Aves</taxon>
        <taxon>Neognathae</taxon>
        <taxon>Neoaves</taxon>
        <taxon>Telluraves</taxon>
        <taxon>Australaves</taxon>
        <taxon>Passeriformes</taxon>
        <taxon>Passerellidae</taxon>
        <taxon>Junco</taxon>
    </lineage>
</organism>
<evidence type="ECO:0000256" key="2">
    <source>
        <dbReference type="ARBA" id="ARBA00022525"/>
    </source>
</evidence>
<feature type="chain" id="PRO_5034434531" description="Erythroferrone" evidence="13">
    <location>
        <begin position="19"/>
        <end position="280"/>
    </location>
</feature>
<feature type="signal peptide" evidence="13">
    <location>
        <begin position="1"/>
        <end position="18"/>
    </location>
</feature>
<dbReference type="OMA" id="MGQWASV"/>
<evidence type="ECO:0000256" key="12">
    <source>
        <dbReference type="SAM" id="MobiDB-lite"/>
    </source>
</evidence>
<dbReference type="GO" id="GO:0005615">
    <property type="term" value="C:extracellular space"/>
    <property type="evidence" value="ECO:0007669"/>
    <property type="project" value="TreeGrafter"/>
</dbReference>
<evidence type="ECO:0000256" key="13">
    <source>
        <dbReference type="SAM" id="SignalP"/>
    </source>
</evidence>
<evidence type="ECO:0000256" key="5">
    <source>
        <dbReference type="ARBA" id="ARBA00023157"/>
    </source>
</evidence>
<dbReference type="Proteomes" id="UP000694408">
    <property type="component" value="Unplaced"/>
</dbReference>
<evidence type="ECO:0000256" key="10">
    <source>
        <dbReference type="ARBA" id="ARBA00081312"/>
    </source>
</evidence>
<comment type="similarity">
    <text evidence="8">Belongs to the adipolin/erythroferrone family.</text>
</comment>
<feature type="domain" description="C1q" evidence="14">
    <location>
        <begin position="125"/>
        <end position="280"/>
    </location>
</feature>
<dbReference type="InterPro" id="IPR001073">
    <property type="entry name" value="C1q_dom"/>
</dbReference>
<keyword evidence="2" id="KW-0964">Secreted</keyword>
<evidence type="ECO:0000313" key="16">
    <source>
        <dbReference type="Proteomes" id="UP000694408"/>
    </source>
</evidence>
<comment type="subcellular location">
    <subcellularLocation>
        <location evidence="1">Secreted</location>
    </subcellularLocation>
</comment>
<dbReference type="SUPFAM" id="SSF49842">
    <property type="entry name" value="TNF-like"/>
    <property type="match status" value="1"/>
</dbReference>
<evidence type="ECO:0000256" key="7">
    <source>
        <dbReference type="ARBA" id="ARBA00023278"/>
    </source>
</evidence>
<dbReference type="InterPro" id="IPR008983">
    <property type="entry name" value="Tumour_necrosis_fac-like_dom"/>
</dbReference>
<reference evidence="15" key="2">
    <citation type="submission" date="2025-09" db="UniProtKB">
        <authorList>
            <consortium name="Ensembl"/>
        </authorList>
    </citation>
    <scope>IDENTIFICATION</scope>
</reference>
<protein>
    <recommendedName>
        <fullName evidence="9">Erythroferrone</fullName>
    </recommendedName>
    <alternativeName>
        <fullName evidence="11">Complement C1q tumor necrosis factor-related protein 15</fullName>
    </alternativeName>
    <alternativeName>
        <fullName evidence="10">Myonectin</fullName>
    </alternativeName>
</protein>
<sequence length="280" mass="29714">MRLPELCLALLCAAGTGTEAPRAARERPLAPERGAARVDPRQAWMLLAGSPGRDSGERGRGGSGAPTAPAGPGTPGKSTAGAGAGPAVPEELLRELQLLLRGTAKMCRTAGEGSKEDESSKGSAQRRVEAAFHCRTRADIAVEQKTWLELGQFYIPEKEEMFQRGPGLNLTSGQYTAPLAGFYTLSSTLHIARREPRRKRQGCRGSRLRVLICVQSCCQHNSHLESVSQLESSGELFTITVTGTLYLQAGQHASVFVDNTAGSPLTIQSGSDFSAVLLGV</sequence>
<dbReference type="FunFam" id="2.60.120.40:FF:000024">
    <property type="entry name" value="erythroferrone isoform X2"/>
    <property type="match status" value="1"/>
</dbReference>
<evidence type="ECO:0000256" key="11">
    <source>
        <dbReference type="ARBA" id="ARBA00082823"/>
    </source>
</evidence>
<name>A0A8C5JT94_JUNHY</name>
<evidence type="ECO:0000256" key="8">
    <source>
        <dbReference type="ARBA" id="ARBA00038198"/>
    </source>
</evidence>
<feature type="compositionally biased region" description="Low complexity" evidence="12">
    <location>
        <begin position="65"/>
        <end position="81"/>
    </location>
</feature>
<evidence type="ECO:0000256" key="1">
    <source>
        <dbReference type="ARBA" id="ARBA00004613"/>
    </source>
</evidence>
<dbReference type="PANTHER" id="PTHR24019:SF11">
    <property type="entry name" value="ERYTHROFERRONE"/>
    <property type="match status" value="1"/>
</dbReference>
<keyword evidence="7" id="KW-0379">Hydroxylation</keyword>
<keyword evidence="3" id="KW-0372">Hormone</keyword>
<dbReference type="Gene3D" id="2.60.120.40">
    <property type="match status" value="1"/>
</dbReference>